<dbReference type="RefSeq" id="WP_119747273.1">
    <property type="nucleotide sequence ID" value="NZ_QZCG01000004.1"/>
</dbReference>
<feature type="domain" description="Amidase" evidence="1">
    <location>
        <begin position="26"/>
        <end position="389"/>
    </location>
</feature>
<dbReference type="SUPFAM" id="SSF75304">
    <property type="entry name" value="Amidase signature (AS) enzymes"/>
    <property type="match status" value="1"/>
</dbReference>
<protein>
    <submittedName>
        <fullName evidence="2">Glutamyl-tRNA amidotransferase</fullName>
    </submittedName>
</protein>
<reference evidence="3" key="1">
    <citation type="submission" date="2018-09" db="EMBL/GenBank/DDBJ databases">
        <title>Acidovorax cavernicola nov. sp. isolated from Gruta de las Maravillas (Aracena, Spain).</title>
        <authorList>
            <person name="Jurado V."/>
            <person name="Gutierrez-Patricio S."/>
            <person name="Gonzalez-Pimentel J.L."/>
            <person name="Miller A.Z."/>
            <person name="Laiz L."/>
            <person name="Saiz-Jimenez C."/>
        </authorList>
    </citation>
    <scope>NUCLEOTIDE SEQUENCE [LARGE SCALE GENOMIC DNA]</scope>
    <source>
        <strain evidence="3">1011MAR3C25</strain>
    </source>
</reference>
<organism evidence="2 3">
    <name type="scientific">Paracoccus onubensis</name>
    <dbReference type="NCBI Taxonomy" id="1675788"/>
    <lineage>
        <taxon>Bacteria</taxon>
        <taxon>Pseudomonadati</taxon>
        <taxon>Pseudomonadota</taxon>
        <taxon>Alphaproteobacteria</taxon>
        <taxon>Rhodobacterales</taxon>
        <taxon>Paracoccaceae</taxon>
        <taxon>Paracoccus</taxon>
    </lineage>
</organism>
<dbReference type="GO" id="GO:0016740">
    <property type="term" value="F:transferase activity"/>
    <property type="evidence" value="ECO:0007669"/>
    <property type="project" value="UniProtKB-KW"/>
</dbReference>
<dbReference type="PROSITE" id="PS00571">
    <property type="entry name" value="AMIDASES"/>
    <property type="match status" value="1"/>
</dbReference>
<dbReference type="InterPro" id="IPR036928">
    <property type="entry name" value="AS_sf"/>
</dbReference>
<evidence type="ECO:0000313" key="2">
    <source>
        <dbReference type="EMBL" id="RJE86458.1"/>
    </source>
</evidence>
<dbReference type="OrthoDB" id="9811471at2"/>
<comment type="caution">
    <text evidence="2">The sequence shown here is derived from an EMBL/GenBank/DDBJ whole genome shotgun (WGS) entry which is preliminary data.</text>
</comment>
<dbReference type="InterPro" id="IPR020556">
    <property type="entry name" value="Amidase_CS"/>
</dbReference>
<proteinExistence type="predicted"/>
<accession>A0A418SZU8</accession>
<dbReference type="EMBL" id="QZCG01000004">
    <property type="protein sequence ID" value="RJE86458.1"/>
    <property type="molecule type" value="Genomic_DNA"/>
</dbReference>
<keyword evidence="3" id="KW-1185">Reference proteome</keyword>
<evidence type="ECO:0000259" key="1">
    <source>
        <dbReference type="Pfam" id="PF01425"/>
    </source>
</evidence>
<dbReference type="AlphaFoldDB" id="A0A418SZU8"/>
<evidence type="ECO:0000313" key="3">
    <source>
        <dbReference type="Proteomes" id="UP000284202"/>
    </source>
</evidence>
<dbReference type="InterPro" id="IPR023631">
    <property type="entry name" value="Amidase_dom"/>
</dbReference>
<sequence>MTDMLRQKAEAAIARVEGLPDHIRRAIFTEFSPDRIRAELEILAARHAKGENMPLFGTLVSVKDLFDEAGQVTGAGSRLLADRDAAVTDSLSVQRLRQAGALMFGRTSMSEFAYSGVGLNPHHGTPSSALVEGVIPGGSSSGGAVGVALGLTDAAIGTDTGGSLRIPAAANGIWGMKPSQGLVDDSGVHPLAPSYDTPGPMARDLPLLQAMLRVMAEEPLTAQMPEHLTLAVPHGAFTDGLSPVVAGLFDAEQARLRAAGHVLEPVDMTAIGQGVGLNKIIVAVEAYRIYAQDLARLEMVGDPRVLARIRFAETLSPAQIQDAYAARAEIVAGFDRIMTGFDAALAPTLMQMPPTIAETEADFDRLNAAMLRNTSLVNLADGCALAMPTPGIDPRWSMTMLIGRKGADAAILAAAERLQA</sequence>
<dbReference type="Gene3D" id="3.90.1300.10">
    <property type="entry name" value="Amidase signature (AS) domain"/>
    <property type="match status" value="1"/>
</dbReference>
<gene>
    <name evidence="2" type="ORF">D3P04_06940</name>
</gene>
<dbReference type="PANTHER" id="PTHR11895">
    <property type="entry name" value="TRANSAMIDASE"/>
    <property type="match status" value="1"/>
</dbReference>
<dbReference type="Pfam" id="PF01425">
    <property type="entry name" value="Amidase"/>
    <property type="match status" value="1"/>
</dbReference>
<name>A0A418SZU8_9RHOB</name>
<dbReference type="PANTHER" id="PTHR11895:SF176">
    <property type="entry name" value="AMIDASE AMID-RELATED"/>
    <property type="match status" value="1"/>
</dbReference>
<keyword evidence="2" id="KW-0808">Transferase</keyword>
<dbReference type="InterPro" id="IPR000120">
    <property type="entry name" value="Amidase"/>
</dbReference>
<dbReference type="Proteomes" id="UP000284202">
    <property type="component" value="Unassembled WGS sequence"/>
</dbReference>